<dbReference type="AlphaFoldDB" id="A0A1H6I2P2"/>
<dbReference type="STRING" id="1267564.SAMN05192561_101983"/>
<reference evidence="2 3" key="1">
    <citation type="submission" date="2016-10" db="EMBL/GenBank/DDBJ databases">
        <authorList>
            <person name="de Groot N.N."/>
        </authorList>
    </citation>
    <scope>NUCLEOTIDE SEQUENCE [LARGE SCALE GENOMIC DNA]</scope>
    <source>
        <strain evidence="2 3">IBRC-M10418</strain>
    </source>
</reference>
<evidence type="ECO:0000313" key="2">
    <source>
        <dbReference type="EMBL" id="SEH43082.1"/>
    </source>
</evidence>
<organism evidence="2 3">
    <name type="scientific">Halopenitus malekzadehii</name>
    <dbReference type="NCBI Taxonomy" id="1267564"/>
    <lineage>
        <taxon>Archaea</taxon>
        <taxon>Methanobacteriati</taxon>
        <taxon>Methanobacteriota</taxon>
        <taxon>Stenosarchaea group</taxon>
        <taxon>Halobacteria</taxon>
        <taxon>Halobacteriales</taxon>
        <taxon>Haloferacaceae</taxon>
        <taxon>Halopenitus</taxon>
    </lineage>
</organism>
<proteinExistence type="predicted"/>
<accession>A0A1H6I2P2</accession>
<keyword evidence="3" id="KW-1185">Reference proteome</keyword>
<sequence>MTTTRAADMTRTATVFRHGSFWYTTIPPARTGPSGPGGSPTASTIRIDPEWVRTINRILRMEISDRIEWVEPDLQLVSAGQDPGAVDPLAGIDANVDADTVADAATTTRSTGRRSNELNSHPRVSNKSGYCSEYRGILNFYS</sequence>
<protein>
    <submittedName>
        <fullName evidence="2">Uncharacterized protein</fullName>
    </submittedName>
</protein>
<name>A0A1H6I2P2_9EURY</name>
<dbReference type="Proteomes" id="UP000199215">
    <property type="component" value="Unassembled WGS sequence"/>
</dbReference>
<gene>
    <name evidence="2" type="ORF">SAMN05192561_101983</name>
</gene>
<evidence type="ECO:0000313" key="3">
    <source>
        <dbReference type="Proteomes" id="UP000199215"/>
    </source>
</evidence>
<evidence type="ECO:0000256" key="1">
    <source>
        <dbReference type="SAM" id="MobiDB-lite"/>
    </source>
</evidence>
<dbReference type="EMBL" id="FNWU01000001">
    <property type="protein sequence ID" value="SEH43082.1"/>
    <property type="molecule type" value="Genomic_DNA"/>
</dbReference>
<feature type="region of interest" description="Disordered" evidence="1">
    <location>
        <begin position="105"/>
        <end position="125"/>
    </location>
</feature>